<evidence type="ECO:0000259" key="1">
    <source>
        <dbReference type="Pfam" id="PF26055"/>
    </source>
</evidence>
<dbReference type="AlphaFoldDB" id="A0AAV3RJF0"/>
<evidence type="ECO:0000313" key="3">
    <source>
        <dbReference type="Proteomes" id="UP001454036"/>
    </source>
</evidence>
<accession>A0AAV3RJF0</accession>
<feature type="domain" description="DM2" evidence="1">
    <location>
        <begin position="1"/>
        <end position="58"/>
    </location>
</feature>
<dbReference type="InterPro" id="IPR058939">
    <property type="entry name" value="Mtase_EDM2"/>
</dbReference>
<protein>
    <recommendedName>
        <fullName evidence="1">DM2 domain-containing protein</fullName>
    </recommendedName>
</protein>
<sequence>MGLNPPFGVEASLANQFIDKTLTFKPKLLILIVPKETARLDEKTYPYRCFYCQEDAVVAYSVFPDRKTGTM</sequence>
<dbReference type="PANTHER" id="PTHR46235:SF3">
    <property type="entry name" value="PHD FINGER-CONTAINING PROTEIN DDB_G0268158"/>
    <property type="match status" value="1"/>
</dbReference>
<gene>
    <name evidence="2" type="ORF">LIER_41857</name>
</gene>
<dbReference type="Proteomes" id="UP001454036">
    <property type="component" value="Unassembled WGS sequence"/>
</dbReference>
<organism evidence="2 3">
    <name type="scientific">Lithospermum erythrorhizon</name>
    <name type="common">Purple gromwell</name>
    <name type="synonym">Lithospermum officinale var. erythrorhizon</name>
    <dbReference type="NCBI Taxonomy" id="34254"/>
    <lineage>
        <taxon>Eukaryota</taxon>
        <taxon>Viridiplantae</taxon>
        <taxon>Streptophyta</taxon>
        <taxon>Embryophyta</taxon>
        <taxon>Tracheophyta</taxon>
        <taxon>Spermatophyta</taxon>
        <taxon>Magnoliopsida</taxon>
        <taxon>eudicotyledons</taxon>
        <taxon>Gunneridae</taxon>
        <taxon>Pentapetalae</taxon>
        <taxon>asterids</taxon>
        <taxon>lamiids</taxon>
        <taxon>Boraginales</taxon>
        <taxon>Boraginaceae</taxon>
        <taxon>Boraginoideae</taxon>
        <taxon>Lithospermeae</taxon>
        <taxon>Lithospermum</taxon>
    </lineage>
</organism>
<reference evidence="2 3" key="1">
    <citation type="submission" date="2024-01" db="EMBL/GenBank/DDBJ databases">
        <title>The complete chloroplast genome sequence of Lithospermum erythrorhizon: insights into the phylogenetic relationship among Boraginaceae species and the maternal lineages of purple gromwells.</title>
        <authorList>
            <person name="Okada T."/>
            <person name="Watanabe K."/>
        </authorList>
    </citation>
    <scope>NUCLEOTIDE SEQUENCE [LARGE SCALE GENOMIC DNA]</scope>
</reference>
<dbReference type="EMBL" id="BAABME010027158">
    <property type="protein sequence ID" value="GAA0175143.1"/>
    <property type="molecule type" value="Genomic_DNA"/>
</dbReference>
<evidence type="ECO:0000313" key="2">
    <source>
        <dbReference type="EMBL" id="GAA0175143.1"/>
    </source>
</evidence>
<comment type="caution">
    <text evidence="2">The sequence shown here is derived from an EMBL/GenBank/DDBJ whole genome shotgun (WGS) entry which is preliminary data.</text>
</comment>
<dbReference type="PANTHER" id="PTHR46235">
    <property type="entry name" value="PHD FINGER-CONTAINING PROTEIN DDB_G0268158"/>
    <property type="match status" value="1"/>
</dbReference>
<proteinExistence type="predicted"/>
<dbReference type="Pfam" id="PF26055">
    <property type="entry name" value="Mtase_EDM2"/>
    <property type="match status" value="1"/>
</dbReference>
<name>A0AAV3RJF0_LITER</name>
<keyword evidence="3" id="KW-1185">Reference proteome</keyword>